<feature type="compositionally biased region" description="Polar residues" evidence="1">
    <location>
        <begin position="21"/>
        <end position="31"/>
    </location>
</feature>
<dbReference type="InterPro" id="IPR020338">
    <property type="entry name" value="SMN_gemin7"/>
</dbReference>
<evidence type="ECO:0000313" key="3">
    <source>
        <dbReference type="Proteomes" id="UP000193642"/>
    </source>
</evidence>
<evidence type="ECO:0000256" key="1">
    <source>
        <dbReference type="SAM" id="MobiDB-lite"/>
    </source>
</evidence>
<sequence length="109" mass="12529">MAHNSTTRPRSSHLRARNPLFPSSQQLGQSESEMRSRMRQDYLRYWIAIATKKPEATFHMYKNTSVTGRLEGIDATQSYCNVSDLKTPIGTYKEATLRVNDCQQVVFDL</sequence>
<protein>
    <recommendedName>
        <fullName evidence="4">Gem-associated protein 7</fullName>
    </recommendedName>
</protein>
<proteinExistence type="predicted"/>
<dbReference type="OrthoDB" id="70763at2759"/>
<evidence type="ECO:0000313" key="2">
    <source>
        <dbReference type="EMBL" id="ORY48682.1"/>
    </source>
</evidence>
<organism evidence="2 3">
    <name type="scientific">Rhizoclosmatium globosum</name>
    <dbReference type="NCBI Taxonomy" id="329046"/>
    <lineage>
        <taxon>Eukaryota</taxon>
        <taxon>Fungi</taxon>
        <taxon>Fungi incertae sedis</taxon>
        <taxon>Chytridiomycota</taxon>
        <taxon>Chytridiomycota incertae sedis</taxon>
        <taxon>Chytridiomycetes</taxon>
        <taxon>Chytridiales</taxon>
        <taxon>Chytriomycetaceae</taxon>
        <taxon>Rhizoclosmatium</taxon>
    </lineage>
</organism>
<reference evidence="2 3" key="1">
    <citation type="submission" date="2016-07" db="EMBL/GenBank/DDBJ databases">
        <title>Pervasive Adenine N6-methylation of Active Genes in Fungi.</title>
        <authorList>
            <consortium name="DOE Joint Genome Institute"/>
            <person name="Mondo S.J."/>
            <person name="Dannebaum R.O."/>
            <person name="Kuo R.C."/>
            <person name="Labutti K."/>
            <person name="Haridas S."/>
            <person name="Kuo A."/>
            <person name="Salamov A."/>
            <person name="Ahrendt S.R."/>
            <person name="Lipzen A."/>
            <person name="Sullivan W."/>
            <person name="Andreopoulos W.B."/>
            <person name="Clum A."/>
            <person name="Lindquist E."/>
            <person name="Daum C."/>
            <person name="Ramamoorthy G.K."/>
            <person name="Gryganskyi A."/>
            <person name="Culley D."/>
            <person name="Magnuson J.K."/>
            <person name="James T.Y."/>
            <person name="O'Malley M.A."/>
            <person name="Stajich J.E."/>
            <person name="Spatafora J.W."/>
            <person name="Visel A."/>
            <person name="Grigoriev I.V."/>
        </authorList>
    </citation>
    <scope>NUCLEOTIDE SEQUENCE [LARGE SCALE GENOMIC DNA]</scope>
    <source>
        <strain evidence="2 3">JEL800</strain>
    </source>
</reference>
<accession>A0A1Y2CNV9</accession>
<dbReference type="GO" id="GO:0000387">
    <property type="term" value="P:spliceosomal snRNP assembly"/>
    <property type="evidence" value="ECO:0007669"/>
    <property type="project" value="TreeGrafter"/>
</dbReference>
<feature type="region of interest" description="Disordered" evidence="1">
    <location>
        <begin position="1"/>
        <end position="35"/>
    </location>
</feature>
<keyword evidence="3" id="KW-1185">Reference proteome</keyword>
<dbReference type="PANTHER" id="PTHR14679:SF1">
    <property type="entry name" value="GEM-ASSOCIATED PROTEIN 7"/>
    <property type="match status" value="1"/>
</dbReference>
<dbReference type="PANTHER" id="PTHR14679">
    <property type="entry name" value="GEM-ASSOCIATED PROTEIN 7"/>
    <property type="match status" value="1"/>
</dbReference>
<dbReference type="Proteomes" id="UP000193642">
    <property type="component" value="Unassembled WGS sequence"/>
</dbReference>
<dbReference type="AlphaFoldDB" id="A0A1Y2CNV9"/>
<gene>
    <name evidence="2" type="ORF">BCR33DRAFT_763759</name>
</gene>
<dbReference type="EMBL" id="MCGO01000011">
    <property type="protein sequence ID" value="ORY48682.1"/>
    <property type="molecule type" value="Genomic_DNA"/>
</dbReference>
<dbReference type="Gene3D" id="2.30.30.100">
    <property type="match status" value="1"/>
</dbReference>
<name>A0A1Y2CNV9_9FUNG</name>
<dbReference type="GO" id="GO:0034719">
    <property type="term" value="C:SMN-Sm protein complex"/>
    <property type="evidence" value="ECO:0007669"/>
    <property type="project" value="InterPro"/>
</dbReference>
<comment type="caution">
    <text evidence="2">The sequence shown here is derived from an EMBL/GenBank/DDBJ whole genome shotgun (WGS) entry which is preliminary data.</text>
</comment>
<evidence type="ECO:0008006" key="4">
    <source>
        <dbReference type="Google" id="ProtNLM"/>
    </source>
</evidence>
<dbReference type="Pfam" id="PF11095">
    <property type="entry name" value="Gemin7"/>
    <property type="match status" value="1"/>
</dbReference>